<evidence type="ECO:0000259" key="21">
    <source>
        <dbReference type="PROSITE" id="PS51385"/>
    </source>
</evidence>
<dbReference type="Pfam" id="PF03853">
    <property type="entry name" value="YjeF_N"/>
    <property type="match status" value="1"/>
</dbReference>
<comment type="catalytic activity">
    <reaction evidence="15 17 19">
        <text>(6S)-NADHX + ADP = AMP + phosphate + NADH + H(+)</text>
        <dbReference type="Rhea" id="RHEA:32223"/>
        <dbReference type="ChEBI" id="CHEBI:15378"/>
        <dbReference type="ChEBI" id="CHEBI:43474"/>
        <dbReference type="ChEBI" id="CHEBI:57945"/>
        <dbReference type="ChEBI" id="CHEBI:64074"/>
        <dbReference type="ChEBI" id="CHEBI:456215"/>
        <dbReference type="ChEBI" id="CHEBI:456216"/>
        <dbReference type="EC" id="4.2.1.136"/>
    </reaction>
</comment>
<comment type="catalytic activity">
    <reaction evidence="16 17 19">
        <text>(6S)-NADPHX + ADP = AMP + phosphate + NADPH + H(+)</text>
        <dbReference type="Rhea" id="RHEA:32235"/>
        <dbReference type="ChEBI" id="CHEBI:15378"/>
        <dbReference type="ChEBI" id="CHEBI:43474"/>
        <dbReference type="ChEBI" id="CHEBI:57783"/>
        <dbReference type="ChEBI" id="CHEBI:64076"/>
        <dbReference type="ChEBI" id="CHEBI:456215"/>
        <dbReference type="ChEBI" id="CHEBI:456216"/>
        <dbReference type="EC" id="4.2.1.136"/>
    </reaction>
</comment>
<evidence type="ECO:0000256" key="10">
    <source>
        <dbReference type="ARBA" id="ARBA00023027"/>
    </source>
</evidence>
<comment type="caution">
    <text evidence="22">The sequence shown here is derived from an EMBL/GenBank/DDBJ whole genome shotgun (WGS) entry which is preliminary data.</text>
</comment>
<feature type="binding site" evidence="18">
    <location>
        <position position="160"/>
    </location>
    <ligand>
        <name>K(+)</name>
        <dbReference type="ChEBI" id="CHEBI:29103"/>
    </ligand>
</feature>
<dbReference type="InterPro" id="IPR036652">
    <property type="entry name" value="YjeF_N_dom_sf"/>
</dbReference>
<comment type="cofactor">
    <cofactor evidence="18 19">
        <name>K(+)</name>
        <dbReference type="ChEBI" id="CHEBI:29103"/>
    </cofactor>
    <text evidence="18 19">Binds 1 potassium ion per subunit.</text>
</comment>
<dbReference type="InterPro" id="IPR030677">
    <property type="entry name" value="Nnr"/>
</dbReference>
<keyword evidence="11 18" id="KW-0413">Isomerase</keyword>
<organism evidence="22 23">
    <name type="scientific">Shivajiella indica</name>
    <dbReference type="NCBI Taxonomy" id="872115"/>
    <lineage>
        <taxon>Bacteria</taxon>
        <taxon>Pseudomonadati</taxon>
        <taxon>Bacteroidota</taxon>
        <taxon>Cytophagia</taxon>
        <taxon>Cytophagales</taxon>
        <taxon>Cyclobacteriaceae</taxon>
        <taxon>Shivajiella</taxon>
    </lineage>
</organism>
<dbReference type="InterPro" id="IPR029056">
    <property type="entry name" value="Ribokinase-like"/>
</dbReference>
<dbReference type="PANTHER" id="PTHR12592:SF0">
    <property type="entry name" value="ATP-DEPENDENT (S)-NAD(P)H-HYDRATE DEHYDRATASE"/>
    <property type="match status" value="1"/>
</dbReference>
<comment type="function">
    <text evidence="17">Catalyzes the dehydration of the S-form of NAD(P)HX at the expense of ADP, which is converted to AMP. Together with NAD(P)HX epimerase, which catalyzes the epimerization of the S- and R-forms, the enzyme allows the repair of both epimers of NAD(P)HX, a damaged form of NAD(P)H that is a result of enzymatic or heat-dependent hydration.</text>
</comment>
<feature type="binding site" evidence="18">
    <location>
        <position position="124"/>
    </location>
    <ligand>
        <name>K(+)</name>
        <dbReference type="ChEBI" id="CHEBI:29103"/>
    </ligand>
</feature>
<comment type="caution">
    <text evidence="18">Lacks conserved residue(s) required for the propagation of feature annotation.</text>
</comment>
<keyword evidence="6 17" id="KW-0547">Nucleotide-binding</keyword>
<evidence type="ECO:0000256" key="17">
    <source>
        <dbReference type="HAMAP-Rule" id="MF_01965"/>
    </source>
</evidence>
<dbReference type="NCBIfam" id="TIGR00196">
    <property type="entry name" value="yjeF_cterm"/>
    <property type="match status" value="1"/>
</dbReference>
<evidence type="ECO:0000259" key="20">
    <source>
        <dbReference type="PROSITE" id="PS51383"/>
    </source>
</evidence>
<feature type="binding site" evidence="17">
    <location>
        <position position="430"/>
    </location>
    <ligand>
        <name>(6S)-NADPHX</name>
        <dbReference type="ChEBI" id="CHEBI:64076"/>
    </ligand>
</feature>
<feature type="binding site" evidence="18">
    <location>
        <begin position="59"/>
        <end position="63"/>
    </location>
    <ligand>
        <name>(6S)-NADPHX</name>
        <dbReference type="ChEBI" id="CHEBI:64076"/>
    </ligand>
</feature>
<evidence type="ECO:0000256" key="3">
    <source>
        <dbReference type="ARBA" id="ARBA00006001"/>
    </source>
</evidence>
<dbReference type="PROSITE" id="PS51383">
    <property type="entry name" value="YJEF_C_3"/>
    <property type="match status" value="1"/>
</dbReference>
<keyword evidence="10 17" id="KW-0520">NAD</keyword>
<sequence>MLSIIPGNKVSELDSSYILDQGITSWDLMERAAISFCSWFKGRKNFEDKPVFIFSGPGNNGGDGVAIARILAAFHLEVNLIVFDAIDHCSKDFQINYKKLPSTVKVFKIEDFDFRIDVHAVIIDGIFGVGINRPLEGKFKEAIDRLNTFDCQKIAIDIPSGIPADGLLQGSAFRADYTVTFQFPKLSLLFPEHGEYTGEIFVADIGIQDNFLEKFASGKYFIQQRDMRPLHKTFHKFSHKGDFGKVLLIGGSKGKVGAMVLASTAALRTGSGLVHGFIDESERIILQTAAPEVMVAFKEELENLAKFDAIGIGPGWGLNVDLKFYESLLKNYKKPIVIDADGINLLASHPDLIQNIPQGSILTPHIKEFERLTGNVSNHVERLQKAKDFAVEYGLFLVLKGAYTSISCPDGKQFFNSSGNQYMATAGSGDVLTGMITSFLGQGYTPLNATICGVFHHGLAGELASFENKRGTIASDIIKCIPKTYLELGID</sequence>
<comment type="similarity">
    <text evidence="17">Belongs to the NnrD/CARKD family.</text>
</comment>
<feature type="binding site" evidence="18">
    <location>
        <begin position="128"/>
        <end position="134"/>
    </location>
    <ligand>
        <name>(6S)-NADPHX</name>
        <dbReference type="ChEBI" id="CHEBI:64076"/>
    </ligand>
</feature>
<dbReference type="PIRSF" id="PIRSF017184">
    <property type="entry name" value="Nnr"/>
    <property type="match status" value="1"/>
</dbReference>
<protein>
    <recommendedName>
        <fullName evidence="19">Bifunctional NAD(P)H-hydrate repair enzyme</fullName>
    </recommendedName>
    <alternativeName>
        <fullName evidence="19">Nicotinamide nucleotide repair protein</fullName>
    </alternativeName>
    <domain>
        <recommendedName>
            <fullName evidence="19">ADP-dependent (S)-NAD(P)H-hydrate dehydratase</fullName>
            <ecNumber evidence="19">4.2.1.136</ecNumber>
        </recommendedName>
        <alternativeName>
            <fullName evidence="19">ADP-dependent NAD(P)HX dehydratase</fullName>
        </alternativeName>
    </domain>
    <domain>
        <recommendedName>
            <fullName evidence="19">NAD(P)H-hydrate epimerase</fullName>
            <ecNumber evidence="19">5.1.99.6</ecNumber>
        </recommendedName>
    </domain>
</protein>
<evidence type="ECO:0000313" key="23">
    <source>
        <dbReference type="Proteomes" id="UP001597414"/>
    </source>
</evidence>
<dbReference type="Gene3D" id="3.40.1190.20">
    <property type="match status" value="1"/>
</dbReference>
<keyword evidence="23" id="KW-1185">Reference proteome</keyword>
<evidence type="ECO:0000256" key="2">
    <source>
        <dbReference type="ARBA" id="ARBA00000909"/>
    </source>
</evidence>
<evidence type="ECO:0000256" key="19">
    <source>
        <dbReference type="PIRNR" id="PIRNR017184"/>
    </source>
</evidence>
<evidence type="ECO:0000256" key="1">
    <source>
        <dbReference type="ARBA" id="ARBA00000013"/>
    </source>
</evidence>
<keyword evidence="12 17" id="KW-0456">Lyase</keyword>
<comment type="catalytic activity">
    <reaction evidence="2 18 19">
        <text>(6R)-NADPHX = (6S)-NADPHX</text>
        <dbReference type="Rhea" id="RHEA:32227"/>
        <dbReference type="ChEBI" id="CHEBI:64076"/>
        <dbReference type="ChEBI" id="CHEBI:64077"/>
        <dbReference type="EC" id="5.1.99.6"/>
    </reaction>
</comment>
<gene>
    <name evidence="17" type="primary">nnrD</name>
    <name evidence="18" type="synonym">nnrE</name>
    <name evidence="22" type="ORF">ACFSKV_20360</name>
</gene>
<keyword evidence="13" id="KW-0511">Multifunctional enzyme</keyword>
<accession>A0ABW5BE28</accession>
<evidence type="ECO:0000256" key="9">
    <source>
        <dbReference type="ARBA" id="ARBA00022958"/>
    </source>
</evidence>
<evidence type="ECO:0000256" key="4">
    <source>
        <dbReference type="ARBA" id="ARBA00009524"/>
    </source>
</evidence>
<evidence type="ECO:0000313" key="22">
    <source>
        <dbReference type="EMBL" id="MFD2203940.1"/>
    </source>
</evidence>
<keyword evidence="8 17" id="KW-0521">NADP</keyword>
<evidence type="ECO:0000256" key="16">
    <source>
        <dbReference type="ARBA" id="ARBA00049209"/>
    </source>
</evidence>
<feature type="binding site" evidence="17">
    <location>
        <position position="365"/>
    </location>
    <ligand>
        <name>(6S)-NADPHX</name>
        <dbReference type="ChEBI" id="CHEBI:64076"/>
    </ligand>
</feature>
<dbReference type="HAMAP" id="MF_01966">
    <property type="entry name" value="NADHX_epimerase"/>
    <property type="match status" value="1"/>
</dbReference>
<keyword evidence="5 18" id="KW-0479">Metal-binding</keyword>
<feature type="binding site" evidence="18">
    <location>
        <position position="157"/>
    </location>
    <ligand>
        <name>(6S)-NADPHX</name>
        <dbReference type="ChEBI" id="CHEBI:64076"/>
    </ligand>
</feature>
<dbReference type="HAMAP" id="MF_01965">
    <property type="entry name" value="NADHX_dehydratase"/>
    <property type="match status" value="1"/>
</dbReference>
<keyword evidence="7 17" id="KW-0067">ATP-binding</keyword>
<dbReference type="EC" id="4.2.1.136" evidence="19"/>
<dbReference type="InterPro" id="IPR000631">
    <property type="entry name" value="CARKD"/>
</dbReference>
<evidence type="ECO:0000256" key="7">
    <source>
        <dbReference type="ARBA" id="ARBA00022840"/>
    </source>
</evidence>
<dbReference type="SUPFAM" id="SSF64153">
    <property type="entry name" value="YjeF N-terminal domain-like"/>
    <property type="match status" value="1"/>
</dbReference>
<proteinExistence type="inferred from homology"/>
<evidence type="ECO:0000256" key="13">
    <source>
        <dbReference type="ARBA" id="ARBA00023268"/>
    </source>
</evidence>
<evidence type="ECO:0000256" key="6">
    <source>
        <dbReference type="ARBA" id="ARBA00022741"/>
    </source>
</evidence>
<dbReference type="PROSITE" id="PS51385">
    <property type="entry name" value="YJEF_N"/>
    <property type="match status" value="1"/>
</dbReference>
<dbReference type="CDD" id="cd01171">
    <property type="entry name" value="YXKO-related"/>
    <property type="match status" value="1"/>
</dbReference>
<dbReference type="EMBL" id="JBHUIV010000037">
    <property type="protein sequence ID" value="MFD2203940.1"/>
    <property type="molecule type" value="Genomic_DNA"/>
</dbReference>
<comment type="function">
    <text evidence="18">Catalyzes the epimerization of the S- and R-forms of NAD(P)HX, a damaged form of NAD(P)H that is a result of enzymatic or heat-dependent hydration. This is a prerequisite for the S-specific NAD(P)H-hydrate dehydratase to allow the repair of both epimers of NAD(P)HX.</text>
</comment>
<name>A0ABW5BE28_9BACT</name>
<dbReference type="Gene3D" id="3.40.50.10260">
    <property type="entry name" value="YjeF N-terminal domain"/>
    <property type="match status" value="1"/>
</dbReference>
<dbReference type="PROSITE" id="PS01050">
    <property type="entry name" value="YJEF_C_2"/>
    <property type="match status" value="1"/>
</dbReference>
<dbReference type="Pfam" id="PF01256">
    <property type="entry name" value="Carb_kinase"/>
    <property type="match status" value="1"/>
</dbReference>
<keyword evidence="9 18" id="KW-0630">Potassium</keyword>
<comment type="similarity">
    <text evidence="3 19">In the N-terminal section; belongs to the NnrE/AIBP family.</text>
</comment>
<feature type="binding site" evidence="17">
    <location>
        <position position="429"/>
    </location>
    <ligand>
        <name>AMP</name>
        <dbReference type="ChEBI" id="CHEBI:456215"/>
    </ligand>
</feature>
<dbReference type="InterPro" id="IPR017953">
    <property type="entry name" value="Carbohydrate_kinase_pred_CS"/>
</dbReference>
<evidence type="ECO:0000256" key="18">
    <source>
        <dbReference type="HAMAP-Rule" id="MF_01966"/>
    </source>
</evidence>
<evidence type="ECO:0000256" key="14">
    <source>
        <dbReference type="ARBA" id="ARBA00025153"/>
    </source>
</evidence>
<evidence type="ECO:0000256" key="8">
    <source>
        <dbReference type="ARBA" id="ARBA00022857"/>
    </source>
</evidence>
<evidence type="ECO:0000256" key="12">
    <source>
        <dbReference type="ARBA" id="ARBA00023239"/>
    </source>
</evidence>
<comment type="similarity">
    <text evidence="18">Belongs to the NnrE/AIBP family.</text>
</comment>
<feature type="domain" description="YjeF N-terminal" evidence="21">
    <location>
        <begin position="10"/>
        <end position="213"/>
    </location>
</feature>
<comment type="catalytic activity">
    <reaction evidence="1 18 19">
        <text>(6R)-NADHX = (6S)-NADHX</text>
        <dbReference type="Rhea" id="RHEA:32215"/>
        <dbReference type="ChEBI" id="CHEBI:64074"/>
        <dbReference type="ChEBI" id="CHEBI:64075"/>
        <dbReference type="EC" id="5.1.99.6"/>
    </reaction>
</comment>
<evidence type="ECO:0000256" key="11">
    <source>
        <dbReference type="ARBA" id="ARBA00023235"/>
    </source>
</evidence>
<comment type="subunit">
    <text evidence="17">Homotetramer.</text>
</comment>
<dbReference type="NCBIfam" id="TIGR00197">
    <property type="entry name" value="yjeF_nterm"/>
    <property type="match status" value="1"/>
</dbReference>
<dbReference type="Proteomes" id="UP001597414">
    <property type="component" value="Unassembled WGS sequence"/>
</dbReference>
<evidence type="ECO:0000256" key="15">
    <source>
        <dbReference type="ARBA" id="ARBA00048238"/>
    </source>
</evidence>
<dbReference type="SUPFAM" id="SSF53613">
    <property type="entry name" value="Ribokinase-like"/>
    <property type="match status" value="1"/>
</dbReference>
<feature type="domain" description="YjeF C-terminal" evidence="20">
    <location>
        <begin position="223"/>
        <end position="488"/>
    </location>
</feature>
<dbReference type="PANTHER" id="PTHR12592">
    <property type="entry name" value="ATP-DEPENDENT (S)-NAD(P)H-HYDRATE DEHYDRATASE FAMILY MEMBER"/>
    <property type="match status" value="1"/>
</dbReference>
<reference evidence="23" key="1">
    <citation type="journal article" date="2019" name="Int. J. Syst. Evol. Microbiol.">
        <title>The Global Catalogue of Microorganisms (GCM) 10K type strain sequencing project: providing services to taxonomists for standard genome sequencing and annotation.</title>
        <authorList>
            <consortium name="The Broad Institute Genomics Platform"/>
            <consortium name="The Broad Institute Genome Sequencing Center for Infectious Disease"/>
            <person name="Wu L."/>
            <person name="Ma J."/>
        </authorList>
    </citation>
    <scope>NUCLEOTIDE SEQUENCE [LARGE SCALE GENOMIC DNA]</scope>
    <source>
        <strain evidence="23">KCTC 19812</strain>
    </source>
</reference>
<evidence type="ECO:0000256" key="5">
    <source>
        <dbReference type="ARBA" id="ARBA00022723"/>
    </source>
</evidence>
<comment type="cofactor">
    <cofactor evidence="17">
        <name>Mg(2+)</name>
        <dbReference type="ChEBI" id="CHEBI:18420"/>
    </cofactor>
</comment>
<dbReference type="InterPro" id="IPR004443">
    <property type="entry name" value="YjeF_N_dom"/>
</dbReference>
<feature type="binding site" evidence="17">
    <location>
        <begin position="400"/>
        <end position="404"/>
    </location>
    <ligand>
        <name>AMP</name>
        <dbReference type="ChEBI" id="CHEBI:456215"/>
    </ligand>
</feature>
<feature type="binding site" evidence="18">
    <location>
        <position position="60"/>
    </location>
    <ligand>
        <name>K(+)</name>
        <dbReference type="ChEBI" id="CHEBI:29103"/>
    </ligand>
</feature>
<comment type="function">
    <text evidence="14 19">Bifunctional enzyme that catalyzes the epimerization of the S- and R-forms of NAD(P)HX and the dehydration of the S-form of NAD(P)HX at the expense of ADP, which is converted to AMP. This allows the repair of both epimers of NAD(P)HX, a damaged form of NAD(P)H that is a result of enzymatic or heat-dependent hydration.</text>
</comment>
<dbReference type="EC" id="5.1.99.6" evidence="19"/>
<comment type="similarity">
    <text evidence="4 19">In the C-terminal section; belongs to the NnrD/CARKD family.</text>
</comment>
<feature type="binding site" evidence="17">
    <location>
        <position position="315"/>
    </location>
    <ligand>
        <name>(6S)-NADPHX</name>
        <dbReference type="ChEBI" id="CHEBI:64076"/>
    </ligand>
</feature>
<dbReference type="RefSeq" id="WP_380807090.1">
    <property type="nucleotide sequence ID" value="NZ_JBHUIV010000037.1"/>
</dbReference>
<feature type="binding site" evidence="17">
    <location>
        <position position="258"/>
    </location>
    <ligand>
        <name>(6S)-NADPHX</name>
        <dbReference type="ChEBI" id="CHEBI:64076"/>
    </ligand>
</feature>